<gene>
    <name evidence="3" type="ORF">EGH21_08450</name>
</gene>
<dbReference type="InterPro" id="IPR011042">
    <property type="entry name" value="6-blade_b-propeller_TolB-like"/>
</dbReference>
<evidence type="ECO:0000313" key="3">
    <source>
        <dbReference type="EMBL" id="MBX0323054.1"/>
    </source>
</evidence>
<dbReference type="PANTHER" id="PTHR19328:SF75">
    <property type="entry name" value="ALDOSE SUGAR DEHYDROGENASE YLII"/>
    <property type="match status" value="1"/>
</dbReference>
<evidence type="ECO:0000259" key="2">
    <source>
        <dbReference type="Pfam" id="PF07995"/>
    </source>
</evidence>
<dbReference type="Pfam" id="PF07995">
    <property type="entry name" value="GSDH"/>
    <property type="match status" value="1"/>
</dbReference>
<protein>
    <submittedName>
        <fullName evidence="3">PQQ-dependent sugar dehydrogenase</fullName>
    </submittedName>
</protein>
<comment type="caution">
    <text evidence="3">The sequence shown here is derived from an EMBL/GenBank/DDBJ whole genome shotgun (WGS) entry which is preliminary data.</text>
</comment>
<proteinExistence type="predicted"/>
<dbReference type="PANTHER" id="PTHR19328">
    <property type="entry name" value="HEDGEHOG-INTERACTING PROTEIN"/>
    <property type="match status" value="1"/>
</dbReference>
<dbReference type="PROSITE" id="PS51257">
    <property type="entry name" value="PROKAR_LIPOPROTEIN"/>
    <property type="match status" value="1"/>
</dbReference>
<accession>A0AAW4PSB3</accession>
<feature type="domain" description="Glucose/Sorbosone dehydrogenase" evidence="2">
    <location>
        <begin position="63"/>
        <end position="427"/>
    </location>
</feature>
<feature type="region of interest" description="Disordered" evidence="1">
    <location>
        <begin position="27"/>
        <end position="46"/>
    </location>
</feature>
<name>A0AAW4PSB3_9EURY</name>
<dbReference type="PROSITE" id="PS51318">
    <property type="entry name" value="TAT"/>
    <property type="match status" value="1"/>
</dbReference>
<reference evidence="3 4" key="1">
    <citation type="submission" date="2021-06" db="EMBL/GenBank/DDBJ databases">
        <title>Halomicroarcula sp. a new haloarchaeum isolated from saline soil.</title>
        <authorList>
            <person name="Duran-Viseras A."/>
            <person name="Sanchez-Porro C."/>
            <person name="Ventosa A."/>
        </authorList>
    </citation>
    <scope>NUCLEOTIDE SEQUENCE [LARGE SCALE GENOMIC DNA]</scope>
    <source>
        <strain evidence="3 4">F13</strain>
    </source>
</reference>
<dbReference type="SUPFAM" id="SSF50952">
    <property type="entry name" value="Soluble quinoprotein glucose dehydrogenase"/>
    <property type="match status" value="1"/>
</dbReference>
<organism evidence="3 4">
    <name type="scientific">Haloarcula rubra</name>
    <dbReference type="NCBI Taxonomy" id="2487747"/>
    <lineage>
        <taxon>Archaea</taxon>
        <taxon>Methanobacteriati</taxon>
        <taxon>Methanobacteriota</taxon>
        <taxon>Stenosarchaea group</taxon>
        <taxon>Halobacteria</taxon>
        <taxon>Halobacteriales</taxon>
        <taxon>Haloarculaceae</taxon>
        <taxon>Haloarcula</taxon>
    </lineage>
</organism>
<dbReference type="InterPro" id="IPR011041">
    <property type="entry name" value="Quinoprot_gluc/sorb_DH_b-prop"/>
</dbReference>
<keyword evidence="4" id="KW-1185">Reference proteome</keyword>
<dbReference type="AlphaFoldDB" id="A0AAW4PSB3"/>
<dbReference type="Proteomes" id="UP001430377">
    <property type="component" value="Unassembled WGS sequence"/>
</dbReference>
<evidence type="ECO:0000256" key="1">
    <source>
        <dbReference type="SAM" id="MobiDB-lite"/>
    </source>
</evidence>
<sequence>MDATTRRRFLEASGLALTALAGCVDGGAGSGQSTATTENGTSDPSLDSLELLADPVATGFTSPLDVVVPRSEEYWVVDQAGQVAVVDGADADPQVALDVTDRMVDVGGYDERGLLGLAFHPEYDGAGRAYVRYSAPRREGTPDDYSHTFVLSEFEVSDRTIDPDSERTVLEIPEPQGNHNAGAVTFGPDGYLYVGVGDGGAGNDQGRGHVEDWYDAVDGGNGQDVTENLLGSILRIDVDGDGTDGRPYAVPDDNPLVGKEGLPEQFAWGFRNPWRFSFGPDGRFFVADVGQSKWEEVSVVERGGNYGWNVREGANCFRAADCPTETPDGAPLRDPIVQYPHDGGEVSGISVIGGYLYDGENVPPLRGRYVFADWRARGTLFVATDRGDQRWPVTAVPVDGDGLGSNVLSFGETPAGELLVCTTNEQGVTGETGAVHLLRSA</sequence>
<dbReference type="EMBL" id="RKLR01000003">
    <property type="protein sequence ID" value="MBX0323054.1"/>
    <property type="molecule type" value="Genomic_DNA"/>
</dbReference>
<evidence type="ECO:0000313" key="4">
    <source>
        <dbReference type="Proteomes" id="UP001430377"/>
    </source>
</evidence>
<dbReference type="InterPro" id="IPR012938">
    <property type="entry name" value="Glc/Sorbosone_DH"/>
</dbReference>
<dbReference type="RefSeq" id="WP_220618037.1">
    <property type="nucleotide sequence ID" value="NZ_RKLR01000003.1"/>
</dbReference>
<dbReference type="Gene3D" id="2.120.10.30">
    <property type="entry name" value="TolB, C-terminal domain"/>
    <property type="match status" value="1"/>
</dbReference>
<dbReference type="InterPro" id="IPR006311">
    <property type="entry name" value="TAT_signal"/>
</dbReference>